<feature type="region of interest" description="Disordered" evidence="1">
    <location>
        <begin position="162"/>
        <end position="184"/>
    </location>
</feature>
<keyword evidence="5" id="KW-1185">Reference proteome</keyword>
<evidence type="ECO:0000259" key="3">
    <source>
        <dbReference type="Pfam" id="PF05050"/>
    </source>
</evidence>
<dbReference type="Gene3D" id="3.40.50.150">
    <property type="entry name" value="Vaccinia Virus protein VP39"/>
    <property type="match status" value="1"/>
</dbReference>
<keyword evidence="2" id="KW-0732">Signal</keyword>
<dbReference type="Pfam" id="PF05050">
    <property type="entry name" value="Methyltransf_21"/>
    <property type="match status" value="1"/>
</dbReference>
<feature type="chain" id="PRO_5014332926" description="Methyltransferase FkbM domain-containing protein" evidence="2">
    <location>
        <begin position="17"/>
        <end position="554"/>
    </location>
</feature>
<dbReference type="RefSeq" id="XP_001691102.2">
    <property type="nucleotide sequence ID" value="XM_001691050.2"/>
</dbReference>
<dbReference type="AlphaFoldDB" id="A0A2K3D290"/>
<dbReference type="GO" id="GO:0008171">
    <property type="term" value="F:O-methyltransferase activity"/>
    <property type="evidence" value="ECO:0000318"/>
    <property type="project" value="GO_Central"/>
</dbReference>
<dbReference type="PANTHER" id="PTHR34203:SF13">
    <property type="entry name" value="EXPRESSED PROTEIN"/>
    <property type="match status" value="1"/>
</dbReference>
<dbReference type="InterPro" id="IPR006342">
    <property type="entry name" value="FkbM_mtfrase"/>
</dbReference>
<dbReference type="Proteomes" id="UP000006906">
    <property type="component" value="Chromosome 12"/>
</dbReference>
<evidence type="ECO:0000256" key="1">
    <source>
        <dbReference type="SAM" id="MobiDB-lite"/>
    </source>
</evidence>
<dbReference type="InterPro" id="IPR052514">
    <property type="entry name" value="SAM-dependent_MTase"/>
</dbReference>
<name>A0A2K3D290_CHLRE</name>
<reference evidence="4 5" key="1">
    <citation type="journal article" date="2007" name="Science">
        <title>The Chlamydomonas genome reveals the evolution of key animal and plant functions.</title>
        <authorList>
            <person name="Merchant S.S."/>
            <person name="Prochnik S.E."/>
            <person name="Vallon O."/>
            <person name="Harris E.H."/>
            <person name="Karpowicz S.J."/>
            <person name="Witman G.B."/>
            <person name="Terry A."/>
            <person name="Salamov A."/>
            <person name="Fritz-Laylin L.K."/>
            <person name="Marechal-Drouard L."/>
            <person name="Marshall W.F."/>
            <person name="Qu L.H."/>
            <person name="Nelson D.R."/>
            <person name="Sanderfoot A.A."/>
            <person name="Spalding M.H."/>
            <person name="Kapitonov V.V."/>
            <person name="Ren Q."/>
            <person name="Ferris P."/>
            <person name="Lindquist E."/>
            <person name="Shapiro H."/>
            <person name="Lucas S.M."/>
            <person name="Grimwood J."/>
            <person name="Schmutz J."/>
            <person name="Cardol P."/>
            <person name="Cerutti H."/>
            <person name="Chanfreau G."/>
            <person name="Chen C.L."/>
            <person name="Cognat V."/>
            <person name="Croft M.T."/>
            <person name="Dent R."/>
            <person name="Dutcher S."/>
            <person name="Fernandez E."/>
            <person name="Fukuzawa H."/>
            <person name="Gonzalez-Ballester D."/>
            <person name="Gonzalez-Halphen D."/>
            <person name="Hallmann A."/>
            <person name="Hanikenne M."/>
            <person name="Hippler M."/>
            <person name="Inwood W."/>
            <person name="Jabbari K."/>
            <person name="Kalanon M."/>
            <person name="Kuras R."/>
            <person name="Lefebvre P.A."/>
            <person name="Lemaire S.D."/>
            <person name="Lobanov A.V."/>
            <person name="Lohr M."/>
            <person name="Manuell A."/>
            <person name="Meier I."/>
            <person name="Mets L."/>
            <person name="Mittag M."/>
            <person name="Mittelmeier T."/>
            <person name="Moroney J.V."/>
            <person name="Moseley J."/>
            <person name="Napoli C."/>
            <person name="Nedelcu A.M."/>
            <person name="Niyogi K."/>
            <person name="Novoselov S.V."/>
            <person name="Paulsen I.T."/>
            <person name="Pazour G."/>
            <person name="Purton S."/>
            <person name="Ral J.P."/>
            <person name="Riano-Pachon D.M."/>
            <person name="Riekhof W."/>
            <person name="Rymarquis L."/>
            <person name="Schroda M."/>
            <person name="Stern D."/>
            <person name="Umen J."/>
            <person name="Willows R."/>
            <person name="Wilson N."/>
            <person name="Zimmer S.L."/>
            <person name="Allmer J."/>
            <person name="Balk J."/>
            <person name="Bisova K."/>
            <person name="Chen C.J."/>
            <person name="Elias M."/>
            <person name="Gendler K."/>
            <person name="Hauser C."/>
            <person name="Lamb M.R."/>
            <person name="Ledford H."/>
            <person name="Long J.C."/>
            <person name="Minagawa J."/>
            <person name="Page M.D."/>
            <person name="Pan J."/>
            <person name="Pootakham W."/>
            <person name="Roje S."/>
            <person name="Rose A."/>
            <person name="Stahlberg E."/>
            <person name="Terauchi A.M."/>
            <person name="Yang P."/>
            <person name="Ball S."/>
            <person name="Bowler C."/>
            <person name="Dieckmann C.L."/>
            <person name="Gladyshev V.N."/>
            <person name="Green P."/>
            <person name="Jorgensen R."/>
            <person name="Mayfield S."/>
            <person name="Mueller-Roeber B."/>
            <person name="Rajamani S."/>
            <person name="Sayre R.T."/>
            <person name="Brokstein P."/>
            <person name="Dubchak I."/>
            <person name="Goodstein D."/>
            <person name="Hornick L."/>
            <person name="Huang Y.W."/>
            <person name="Jhaveri J."/>
            <person name="Luo Y."/>
            <person name="Martinez D."/>
            <person name="Ngau W.C."/>
            <person name="Otillar B."/>
            <person name="Poliakov A."/>
            <person name="Porter A."/>
            <person name="Szajkowski L."/>
            <person name="Werner G."/>
            <person name="Zhou K."/>
            <person name="Grigoriev I.V."/>
            <person name="Rokhsar D.S."/>
            <person name="Grossman A.R."/>
        </authorList>
    </citation>
    <scope>NUCLEOTIDE SEQUENCE [LARGE SCALE GENOMIC DNA]</scope>
    <source>
        <strain evidence="5">CC-503</strain>
    </source>
</reference>
<dbReference type="ExpressionAtlas" id="A0A2K3D290">
    <property type="expression patterns" value="baseline"/>
</dbReference>
<sequence>MHAIGVLLPLVIASVAEDGTPRLVCTNSCSKSKNGVCEEGRVGRAATAAGYSQAAAEQEVLVYCDLGTDCEDCGPWEARGPSFSTPWETEPALGPIRLLQSKDVQVRVRAAAVPADAAFRFAYTDPQADVDVSKSASSKGVVERGISEILYGVLRDRCSGGAAGSNTTNRDADGGGQARGGQGQQRDQALVVQQALFVDVGANFGWFTLMAARLGCRVVAYEPVPLFRAFLSFALHLNGLGDRVLVRPVAVNDAGGGRRLRVVVPSRGIWGTAGVDGLNIDGAIEGSKSETLEVEAVRLDEEDAVMATELPVAALKVDVEGWEPAVLRGAEGLLNRGRVENIVMEYSPGVPERHFLWQDMAAHPAMLAHLISSHGYRIGVIGGNAKDGSMGGWAVAPRPLREVTLGVLKYDTEDIKRWEANTLGCPTPPELQQYGHWNACSIVPENLNPRSLRSDFSHNTNLWAAKSSAGEGLLRLDGTAGFFDSDVPATAYFAPGAEPSKGYGLGHRACIWLAPQTHVRHRCRCTKQELCGEEEARAVRAAAAGALAQNYIIP</sequence>
<accession>A0A2K3D290</accession>
<proteinExistence type="predicted"/>
<organism evidence="4 5">
    <name type="scientific">Chlamydomonas reinhardtii</name>
    <name type="common">Chlamydomonas smithii</name>
    <dbReference type="NCBI Taxonomy" id="3055"/>
    <lineage>
        <taxon>Eukaryota</taxon>
        <taxon>Viridiplantae</taxon>
        <taxon>Chlorophyta</taxon>
        <taxon>core chlorophytes</taxon>
        <taxon>Chlorophyceae</taxon>
        <taxon>CS clade</taxon>
        <taxon>Chlamydomonadales</taxon>
        <taxon>Chlamydomonadaceae</taxon>
        <taxon>Chlamydomonas</taxon>
    </lineage>
</organism>
<feature type="compositionally biased region" description="Gly residues" evidence="1">
    <location>
        <begin position="174"/>
        <end position="183"/>
    </location>
</feature>
<evidence type="ECO:0000313" key="4">
    <source>
        <dbReference type="EMBL" id="PNW74651.1"/>
    </source>
</evidence>
<dbReference type="InterPro" id="IPR029063">
    <property type="entry name" value="SAM-dependent_MTases_sf"/>
</dbReference>
<dbReference type="Gramene" id="PNW74651">
    <property type="protein sequence ID" value="PNW74651"/>
    <property type="gene ID" value="CHLRE_12g488550v5"/>
</dbReference>
<protein>
    <recommendedName>
        <fullName evidence="3">Methyltransferase FkbM domain-containing protein</fullName>
    </recommendedName>
</protein>
<dbReference type="GeneID" id="5716666"/>
<dbReference type="KEGG" id="cre:CHLRE_12g488550v5"/>
<dbReference type="OrthoDB" id="411251at2759"/>
<feature type="signal peptide" evidence="2">
    <location>
        <begin position="1"/>
        <end position="16"/>
    </location>
</feature>
<dbReference type="SUPFAM" id="SSF53335">
    <property type="entry name" value="S-adenosyl-L-methionine-dependent methyltransferases"/>
    <property type="match status" value="1"/>
</dbReference>
<dbReference type="OMA" id="HANNGIC"/>
<dbReference type="InParanoid" id="A0A2K3D290"/>
<dbReference type="NCBIfam" id="TIGR01444">
    <property type="entry name" value="fkbM_fam"/>
    <property type="match status" value="1"/>
</dbReference>
<gene>
    <name evidence="4" type="ORF">CHLRE_12g488550v5</name>
</gene>
<evidence type="ECO:0000256" key="2">
    <source>
        <dbReference type="SAM" id="SignalP"/>
    </source>
</evidence>
<dbReference type="PANTHER" id="PTHR34203">
    <property type="entry name" value="METHYLTRANSFERASE, FKBM FAMILY PROTEIN"/>
    <property type="match status" value="1"/>
</dbReference>
<dbReference type="EMBL" id="CM008973">
    <property type="protein sequence ID" value="PNW74651.1"/>
    <property type="molecule type" value="Genomic_DNA"/>
</dbReference>
<feature type="domain" description="Methyltransferase FkbM" evidence="3">
    <location>
        <begin position="199"/>
        <end position="378"/>
    </location>
</feature>
<evidence type="ECO:0000313" key="5">
    <source>
        <dbReference type="Proteomes" id="UP000006906"/>
    </source>
</evidence>
<dbReference type="PaxDb" id="3055-EDP05548"/>